<dbReference type="GO" id="GO:0000993">
    <property type="term" value="F:RNA polymerase II complex binding"/>
    <property type="evidence" value="ECO:0007669"/>
    <property type="project" value="TreeGrafter"/>
</dbReference>
<dbReference type="Proteomes" id="UP000050794">
    <property type="component" value="Unassembled WGS sequence"/>
</dbReference>
<evidence type="ECO:0000313" key="3">
    <source>
        <dbReference type="WBParaSite" id="TCNE_0001094201-mRNA-1"/>
    </source>
</evidence>
<evidence type="ECO:0000256" key="1">
    <source>
        <dbReference type="SAM" id="MobiDB-lite"/>
    </source>
</evidence>
<accession>A0A183UR22</accession>
<dbReference type="AlphaFoldDB" id="A0A183UR22"/>
<dbReference type="InterPro" id="IPR018610">
    <property type="entry name" value="UVSSA"/>
</dbReference>
<proteinExistence type="predicted"/>
<dbReference type="PANTHER" id="PTHR28670">
    <property type="entry name" value="UV-STIMULATED SCAFFOLD PROTEIN A"/>
    <property type="match status" value="1"/>
</dbReference>
<dbReference type="PANTHER" id="PTHR28670:SF1">
    <property type="entry name" value="UV-STIMULATED SCAFFOLD PROTEIN A"/>
    <property type="match status" value="1"/>
</dbReference>
<keyword evidence="2" id="KW-1185">Reference proteome</keyword>
<organism evidence="2 3">
    <name type="scientific">Toxocara canis</name>
    <name type="common">Canine roundworm</name>
    <dbReference type="NCBI Taxonomy" id="6265"/>
    <lineage>
        <taxon>Eukaryota</taxon>
        <taxon>Metazoa</taxon>
        <taxon>Ecdysozoa</taxon>
        <taxon>Nematoda</taxon>
        <taxon>Chromadorea</taxon>
        <taxon>Rhabditida</taxon>
        <taxon>Spirurina</taxon>
        <taxon>Ascaridomorpha</taxon>
        <taxon>Ascaridoidea</taxon>
        <taxon>Toxocaridae</taxon>
        <taxon>Toxocara</taxon>
    </lineage>
</organism>
<dbReference type="GO" id="GO:0009411">
    <property type="term" value="P:response to UV"/>
    <property type="evidence" value="ECO:0007669"/>
    <property type="project" value="InterPro"/>
</dbReference>
<feature type="region of interest" description="Disordered" evidence="1">
    <location>
        <begin position="204"/>
        <end position="227"/>
    </location>
</feature>
<dbReference type="InterPro" id="IPR049408">
    <property type="entry name" value="UVSSA_N_a-solenoid_rpt"/>
</dbReference>
<dbReference type="GO" id="GO:0006283">
    <property type="term" value="P:transcription-coupled nucleotide-excision repair"/>
    <property type="evidence" value="ECO:0007669"/>
    <property type="project" value="TreeGrafter"/>
</dbReference>
<dbReference type="WBParaSite" id="TCNE_0001094201-mRNA-1">
    <property type="protein sequence ID" value="TCNE_0001094201-mRNA-1"/>
    <property type="gene ID" value="TCNE_0001094201"/>
</dbReference>
<reference evidence="3" key="1">
    <citation type="submission" date="2016-06" db="UniProtKB">
        <authorList>
            <consortium name="WormBaseParasite"/>
        </authorList>
    </citation>
    <scope>IDENTIFICATION</scope>
</reference>
<name>A0A183UR22_TOXCA</name>
<dbReference type="GO" id="GO:0005694">
    <property type="term" value="C:chromosome"/>
    <property type="evidence" value="ECO:0007669"/>
    <property type="project" value="TreeGrafter"/>
</dbReference>
<protein>
    <submittedName>
        <fullName evidence="3">UV-stimulated scaffold protein A</fullName>
    </submittedName>
</protein>
<sequence length="227" mass="26420">LQFDYEKRELNTIRMKELKNLVKNHSGIITDLVDHLFKFVRQENSDRRLAVLLICDYFFQRSHLFRLELVGSLQDFLVYTAETDPLHYPLPAPKEASSALKMETLKLMKNWHEKFSSAYPKLSHAYNFLRSSKAFDFERADTQLQIERVRAEEADRRRETLAKRVIEEVMQQVNERKEDIEKCVRETRSALELLVPKFVPQDTTSPLCSPASNTPENGANNAVSTLS</sequence>
<dbReference type="Pfam" id="PF20867">
    <property type="entry name" value="UVSSA_N"/>
    <property type="match status" value="1"/>
</dbReference>
<evidence type="ECO:0000313" key="2">
    <source>
        <dbReference type="Proteomes" id="UP000050794"/>
    </source>
</evidence>